<organism evidence="2 3">
    <name type="scientific">Duncaniella dubosii</name>
    <dbReference type="NCBI Taxonomy" id="2518971"/>
    <lineage>
        <taxon>Bacteria</taxon>
        <taxon>Pseudomonadati</taxon>
        <taxon>Bacteroidota</taxon>
        <taxon>Bacteroidia</taxon>
        <taxon>Bacteroidales</taxon>
        <taxon>Muribaculaceae</taxon>
        <taxon>Duncaniella</taxon>
    </lineage>
</organism>
<name>A0A4P7W0K1_9BACT</name>
<proteinExistence type="predicted"/>
<evidence type="ECO:0000313" key="2">
    <source>
        <dbReference type="EMBL" id="QCD41379.1"/>
    </source>
</evidence>
<accession>A0A4P7W0K1</accession>
<dbReference type="EMBL" id="CP039396">
    <property type="protein sequence ID" value="QCD41379.1"/>
    <property type="molecule type" value="Genomic_DNA"/>
</dbReference>
<reference evidence="3" key="1">
    <citation type="submission" date="2019-02" db="EMBL/GenBank/DDBJ databases">
        <title>Isolation and identification of novel species under the genus Muribaculum.</title>
        <authorList>
            <person name="Miyake S."/>
            <person name="Ding Y."/>
            <person name="Low A."/>
            <person name="Soh M."/>
            <person name="Seedorf H."/>
        </authorList>
    </citation>
    <scope>NUCLEOTIDE SEQUENCE [LARGE SCALE GENOMIC DNA]</scope>
    <source>
        <strain evidence="3">H5</strain>
    </source>
</reference>
<evidence type="ECO:0000256" key="1">
    <source>
        <dbReference type="SAM" id="MobiDB-lite"/>
    </source>
</evidence>
<gene>
    <name evidence="2" type="ORF">E7747_03075</name>
</gene>
<evidence type="ECO:0008006" key="4">
    <source>
        <dbReference type="Google" id="ProtNLM"/>
    </source>
</evidence>
<dbReference type="AlphaFoldDB" id="A0A4P7W0K1"/>
<dbReference type="RefSeq" id="WP_123618588.1">
    <property type="nucleotide sequence ID" value="NZ_CP039396.1"/>
</dbReference>
<dbReference type="KEGG" id="ddb:E7747_03075"/>
<sequence length="120" mass="13448">MGNGTSTEADFKTAVIAGMALAGIRTHNDDIRAPPELFYHGKRIISLDDVAFGLHISKKTMRKYRDEGKIEIYESLTCGAAFVTQEAFNDFIDNHFISSRHPDYPKMKKKHNNTGGNTDK</sequence>
<dbReference type="Proteomes" id="UP000297149">
    <property type="component" value="Chromosome"/>
</dbReference>
<evidence type="ECO:0000313" key="3">
    <source>
        <dbReference type="Proteomes" id="UP000297149"/>
    </source>
</evidence>
<protein>
    <recommendedName>
        <fullName evidence="4">DNA-binding protein</fullName>
    </recommendedName>
</protein>
<feature type="region of interest" description="Disordered" evidence="1">
    <location>
        <begin position="98"/>
        <end position="120"/>
    </location>
</feature>
<keyword evidence="3" id="KW-1185">Reference proteome</keyword>